<accession>K3Z314</accession>
<reference evidence="3" key="1">
    <citation type="journal article" date="2012" name="Nat. Biotechnol.">
        <title>Reference genome sequence of the model plant Setaria.</title>
        <authorList>
            <person name="Bennetzen J.L."/>
            <person name="Schmutz J."/>
            <person name="Wang H."/>
            <person name="Percifield R."/>
            <person name="Hawkins J."/>
            <person name="Pontaroli A.C."/>
            <person name="Estep M."/>
            <person name="Feng L."/>
            <person name="Vaughn J.N."/>
            <person name="Grimwood J."/>
            <person name="Jenkins J."/>
            <person name="Barry K."/>
            <person name="Lindquist E."/>
            <person name="Hellsten U."/>
            <person name="Deshpande S."/>
            <person name="Wang X."/>
            <person name="Wu X."/>
            <person name="Mitros T."/>
            <person name="Triplett J."/>
            <person name="Yang X."/>
            <person name="Ye C.Y."/>
            <person name="Mauro-Herrera M."/>
            <person name="Wang L."/>
            <person name="Li P."/>
            <person name="Sharma M."/>
            <person name="Sharma R."/>
            <person name="Ronald P.C."/>
            <person name="Panaud O."/>
            <person name="Kellogg E.A."/>
            <person name="Brutnell T.P."/>
            <person name="Doust A.N."/>
            <person name="Tuskan G.A."/>
            <person name="Rokhsar D."/>
            <person name="Devos K.M."/>
        </authorList>
    </citation>
    <scope>NUCLEOTIDE SEQUENCE [LARGE SCALE GENOMIC DNA]</scope>
    <source>
        <strain evidence="3">cv. Yugu1</strain>
    </source>
</reference>
<keyword evidence="3" id="KW-1185">Reference proteome</keyword>
<dbReference type="InParanoid" id="K3Z314"/>
<feature type="region of interest" description="Disordered" evidence="1">
    <location>
        <begin position="1"/>
        <end position="28"/>
    </location>
</feature>
<evidence type="ECO:0000256" key="1">
    <source>
        <dbReference type="SAM" id="MobiDB-lite"/>
    </source>
</evidence>
<reference evidence="2" key="2">
    <citation type="submission" date="2018-08" db="UniProtKB">
        <authorList>
            <consortium name="EnsemblPlants"/>
        </authorList>
    </citation>
    <scope>IDENTIFICATION</scope>
    <source>
        <strain evidence="2">Yugu1</strain>
    </source>
</reference>
<name>K3Z314_SETIT</name>
<dbReference type="HOGENOM" id="CLU_2626679_0_0_1"/>
<protein>
    <submittedName>
        <fullName evidence="2">Uncharacterized protein</fullName>
    </submittedName>
</protein>
<dbReference type="AlphaFoldDB" id="K3Z314"/>
<proteinExistence type="predicted"/>
<evidence type="ECO:0000313" key="2">
    <source>
        <dbReference type="EnsemblPlants" id="KQK85639"/>
    </source>
</evidence>
<dbReference type="Gramene" id="KQK85639">
    <property type="protein sequence ID" value="KQK85639"/>
    <property type="gene ID" value="SETIT_020932mg"/>
</dbReference>
<sequence length="78" mass="8632">MRKARGGEGRGQTQAAMAHPARGHGLPCERMERTAREVATGKEKKTTTPVLFCPPVYRQRSTQAHEWSSYGGCSLCNR</sequence>
<organism evidence="2 3">
    <name type="scientific">Setaria italica</name>
    <name type="common">Foxtail millet</name>
    <name type="synonym">Panicum italicum</name>
    <dbReference type="NCBI Taxonomy" id="4555"/>
    <lineage>
        <taxon>Eukaryota</taxon>
        <taxon>Viridiplantae</taxon>
        <taxon>Streptophyta</taxon>
        <taxon>Embryophyta</taxon>
        <taxon>Tracheophyta</taxon>
        <taxon>Spermatophyta</taxon>
        <taxon>Magnoliopsida</taxon>
        <taxon>Liliopsida</taxon>
        <taxon>Poales</taxon>
        <taxon>Poaceae</taxon>
        <taxon>PACMAD clade</taxon>
        <taxon>Panicoideae</taxon>
        <taxon>Panicodae</taxon>
        <taxon>Paniceae</taxon>
        <taxon>Cenchrinae</taxon>
        <taxon>Setaria</taxon>
    </lineage>
</organism>
<dbReference type="Proteomes" id="UP000004995">
    <property type="component" value="Unassembled WGS sequence"/>
</dbReference>
<dbReference type="EnsemblPlants" id="KQK85639">
    <property type="protein sequence ID" value="KQK85639"/>
    <property type="gene ID" value="SETIT_020932mg"/>
</dbReference>
<evidence type="ECO:0000313" key="3">
    <source>
        <dbReference type="Proteomes" id="UP000004995"/>
    </source>
</evidence>